<sequence>MSDPDSQSAEKVDDDFIKLQYEQAFDYLQTHDDLIWQTPSVAAAVNSGILYIAFQLVDQPEIRSALLLMAIFLTSSLTVALIKHRYFMIVESETIREIEKHFNSPSIQRKTTPETKTAYWSETKPTDFLQTRSASRWLIRGMILSLFVLISLLVYTIQNIF</sequence>
<dbReference type="AlphaFoldDB" id="A0A8J7YBU1"/>
<gene>
    <name evidence="2" type="ORF">KTS45_12460</name>
</gene>
<comment type="caution">
    <text evidence="2">The sequence shown here is derived from an EMBL/GenBank/DDBJ whole genome shotgun (WGS) entry which is preliminary data.</text>
</comment>
<dbReference type="RefSeq" id="WP_162317852.1">
    <property type="nucleotide sequence ID" value="NZ_JAHQXF010000002.1"/>
</dbReference>
<keyword evidence="3" id="KW-1185">Reference proteome</keyword>
<name>A0A8J7YBU1_9EURY</name>
<feature type="transmembrane region" description="Helical" evidence="1">
    <location>
        <begin position="65"/>
        <end position="82"/>
    </location>
</feature>
<dbReference type="Proteomes" id="UP000766550">
    <property type="component" value="Unassembled WGS sequence"/>
</dbReference>
<proteinExistence type="predicted"/>
<reference evidence="2 3" key="1">
    <citation type="submission" date="2021-06" db="EMBL/GenBank/DDBJ databases">
        <title>New haloarchaea isolates fom saline soil.</title>
        <authorList>
            <person name="Duran-Viseras A."/>
            <person name="Sanchez-Porro C.S."/>
            <person name="Ventosa A."/>
        </authorList>
    </citation>
    <scope>NUCLEOTIDE SEQUENCE [LARGE SCALE GENOMIC DNA]</scope>
    <source>
        <strain evidence="2 3">JCM 183640</strain>
    </source>
</reference>
<feature type="transmembrane region" description="Helical" evidence="1">
    <location>
        <begin position="34"/>
        <end position="53"/>
    </location>
</feature>
<organism evidence="2 3">
    <name type="scientific">Haloarcula limicola</name>
    <dbReference type="NCBI Taxonomy" id="1429915"/>
    <lineage>
        <taxon>Archaea</taxon>
        <taxon>Methanobacteriati</taxon>
        <taxon>Methanobacteriota</taxon>
        <taxon>Stenosarchaea group</taxon>
        <taxon>Halobacteria</taxon>
        <taxon>Halobacteriales</taxon>
        <taxon>Haloarculaceae</taxon>
        <taxon>Haloarcula</taxon>
    </lineage>
</organism>
<keyword evidence="1" id="KW-1133">Transmembrane helix</keyword>
<protein>
    <submittedName>
        <fullName evidence="2">Uncharacterized protein</fullName>
    </submittedName>
</protein>
<evidence type="ECO:0000313" key="2">
    <source>
        <dbReference type="EMBL" id="MBV0925009.1"/>
    </source>
</evidence>
<accession>A0A8J7YBU1</accession>
<keyword evidence="1" id="KW-0812">Transmembrane</keyword>
<dbReference type="EMBL" id="JAHQXF010000002">
    <property type="protein sequence ID" value="MBV0925009.1"/>
    <property type="molecule type" value="Genomic_DNA"/>
</dbReference>
<dbReference type="OrthoDB" id="386897at2157"/>
<keyword evidence="1" id="KW-0472">Membrane</keyword>
<feature type="transmembrane region" description="Helical" evidence="1">
    <location>
        <begin position="137"/>
        <end position="157"/>
    </location>
</feature>
<evidence type="ECO:0000256" key="1">
    <source>
        <dbReference type="SAM" id="Phobius"/>
    </source>
</evidence>
<evidence type="ECO:0000313" key="3">
    <source>
        <dbReference type="Proteomes" id="UP000766550"/>
    </source>
</evidence>